<name>A0A498IC76_MALDO</name>
<reference evidence="1 2" key="1">
    <citation type="submission" date="2018-10" db="EMBL/GenBank/DDBJ databases">
        <title>A high-quality apple genome assembly.</title>
        <authorList>
            <person name="Hu J."/>
        </authorList>
    </citation>
    <scope>NUCLEOTIDE SEQUENCE [LARGE SCALE GENOMIC DNA]</scope>
    <source>
        <strain evidence="2">cv. HFTH1</strain>
        <tissue evidence="1">Young leaf</tissue>
    </source>
</reference>
<accession>A0A498IC76</accession>
<dbReference type="EMBL" id="RDQH01000338">
    <property type="protein sequence ID" value="RXH80579.1"/>
    <property type="molecule type" value="Genomic_DNA"/>
</dbReference>
<comment type="caution">
    <text evidence="1">The sequence shown here is derived from an EMBL/GenBank/DDBJ whole genome shotgun (WGS) entry which is preliminary data.</text>
</comment>
<keyword evidence="2" id="KW-1185">Reference proteome</keyword>
<evidence type="ECO:0000313" key="2">
    <source>
        <dbReference type="Proteomes" id="UP000290289"/>
    </source>
</evidence>
<protein>
    <submittedName>
        <fullName evidence="1">Uncharacterized protein</fullName>
    </submittedName>
</protein>
<sequence length="74" mass="8276">MIWELSCGEDLIRMDGIARATRQDRHGWESWCKIDTVMSYGDRSMDVGSRGIGRHSCESKVEAGLGQVVCSNKN</sequence>
<proteinExistence type="predicted"/>
<organism evidence="1 2">
    <name type="scientific">Malus domestica</name>
    <name type="common">Apple</name>
    <name type="synonym">Pyrus malus</name>
    <dbReference type="NCBI Taxonomy" id="3750"/>
    <lineage>
        <taxon>Eukaryota</taxon>
        <taxon>Viridiplantae</taxon>
        <taxon>Streptophyta</taxon>
        <taxon>Embryophyta</taxon>
        <taxon>Tracheophyta</taxon>
        <taxon>Spermatophyta</taxon>
        <taxon>Magnoliopsida</taxon>
        <taxon>eudicotyledons</taxon>
        <taxon>Gunneridae</taxon>
        <taxon>Pentapetalae</taxon>
        <taxon>rosids</taxon>
        <taxon>fabids</taxon>
        <taxon>Rosales</taxon>
        <taxon>Rosaceae</taxon>
        <taxon>Amygdaloideae</taxon>
        <taxon>Maleae</taxon>
        <taxon>Malus</taxon>
    </lineage>
</organism>
<evidence type="ECO:0000313" key="1">
    <source>
        <dbReference type="EMBL" id="RXH80579.1"/>
    </source>
</evidence>
<gene>
    <name evidence="1" type="ORF">DVH24_004493</name>
</gene>
<dbReference type="Proteomes" id="UP000290289">
    <property type="component" value="Chromosome 12"/>
</dbReference>
<dbReference type="AlphaFoldDB" id="A0A498IC76"/>